<dbReference type="NCBIfam" id="TIGR01932">
    <property type="entry name" value="hflC"/>
    <property type="match status" value="1"/>
</dbReference>
<accession>A0A193LGZ3</accession>
<dbReference type="Proteomes" id="UP000092695">
    <property type="component" value="Chromosome"/>
</dbReference>
<reference evidence="8 9" key="1">
    <citation type="submission" date="2016-06" db="EMBL/GenBank/DDBJ databases">
        <title>Complete genome sequence of a deep-branching marine Gamma Proteobacterium Woeseia oceani type strain XK5.</title>
        <authorList>
            <person name="Mu D."/>
            <person name="Du Z."/>
        </authorList>
    </citation>
    <scope>NUCLEOTIDE SEQUENCE [LARGE SCALE GENOMIC DNA]</scope>
    <source>
        <strain evidence="8 9">XK5</strain>
    </source>
</reference>
<protein>
    <recommendedName>
        <fullName evidence="6">Protein HflC</fullName>
    </recommendedName>
</protein>
<sequence>MSDSRFAAIVIAGLCLVVLGLSAFTVNERELAIKLQVGEVVQTDYEPGLHWKIPIFQTVRKFPKRIMTIEDERPERIFTAERLALQVDFFVKWRIVDSVQYYTSTGGVQQVADGRLSEIIKNAIVTEFGQRSVSEAISVERAELMRDMLETAKSAAQGLGVELIDVRVKQVEFPDDVRNSVYRQMREERARVAAERRAQGGEIAEQLRSTADRERTIILAEAYRDSQKLRGEGDARAAEIYADAYNRDPEFYAFYRSIDAYRNSIGQSGDLLVLDPKNDFFRYLNNKNGAR</sequence>
<proteinExistence type="inferred from homology"/>
<evidence type="ECO:0000313" key="8">
    <source>
        <dbReference type="EMBL" id="ANO51634.1"/>
    </source>
</evidence>
<keyword evidence="4" id="KW-1133">Transmembrane helix</keyword>
<dbReference type="PANTHER" id="PTHR42911:SF1">
    <property type="entry name" value="MODULATOR OF FTSH PROTEASE HFLC"/>
    <property type="match status" value="1"/>
</dbReference>
<dbReference type="InterPro" id="IPR010200">
    <property type="entry name" value="HflC"/>
</dbReference>
<dbReference type="RefSeq" id="WP_068616166.1">
    <property type="nucleotide sequence ID" value="NZ_CP016268.1"/>
</dbReference>
<dbReference type="AlphaFoldDB" id="A0A193LGZ3"/>
<comment type="function">
    <text evidence="6">HflC and HflK could regulate a protease.</text>
</comment>
<dbReference type="Gene3D" id="3.30.479.30">
    <property type="entry name" value="Band 7 domain"/>
    <property type="match status" value="1"/>
</dbReference>
<dbReference type="STRING" id="1548547.BA177_10845"/>
<evidence type="ECO:0000256" key="1">
    <source>
        <dbReference type="ARBA" id="ARBA00004167"/>
    </source>
</evidence>
<evidence type="ECO:0000256" key="5">
    <source>
        <dbReference type="ARBA" id="ARBA00023136"/>
    </source>
</evidence>
<name>A0A193LGZ3_9GAMM</name>
<dbReference type="OrthoDB" id="9812991at2"/>
<evidence type="ECO:0000256" key="4">
    <source>
        <dbReference type="ARBA" id="ARBA00022989"/>
    </source>
</evidence>
<dbReference type="GO" id="GO:0016020">
    <property type="term" value="C:membrane"/>
    <property type="evidence" value="ECO:0007669"/>
    <property type="project" value="UniProtKB-SubCell"/>
</dbReference>
<keyword evidence="9" id="KW-1185">Reference proteome</keyword>
<evidence type="ECO:0000313" key="9">
    <source>
        <dbReference type="Proteomes" id="UP000092695"/>
    </source>
</evidence>
<feature type="domain" description="Band 7" evidence="7">
    <location>
        <begin position="21"/>
        <end position="185"/>
    </location>
</feature>
<dbReference type="SMART" id="SM00244">
    <property type="entry name" value="PHB"/>
    <property type="match status" value="1"/>
</dbReference>
<dbReference type="InterPro" id="IPR001107">
    <property type="entry name" value="Band_7"/>
</dbReference>
<evidence type="ECO:0000259" key="7">
    <source>
        <dbReference type="SMART" id="SM00244"/>
    </source>
</evidence>
<dbReference type="CDD" id="cd03405">
    <property type="entry name" value="SPFH_HflC"/>
    <property type="match status" value="1"/>
</dbReference>
<dbReference type="KEGG" id="woc:BA177_10845"/>
<dbReference type="PIRSF" id="PIRSF005651">
    <property type="entry name" value="HflC"/>
    <property type="match status" value="1"/>
</dbReference>
<evidence type="ECO:0000256" key="2">
    <source>
        <dbReference type="ARBA" id="ARBA00007862"/>
    </source>
</evidence>
<keyword evidence="3" id="KW-0812">Transmembrane</keyword>
<dbReference type="PANTHER" id="PTHR42911">
    <property type="entry name" value="MODULATOR OF FTSH PROTEASE HFLC"/>
    <property type="match status" value="1"/>
</dbReference>
<organism evidence="8 9">
    <name type="scientific">Woeseia oceani</name>
    <dbReference type="NCBI Taxonomy" id="1548547"/>
    <lineage>
        <taxon>Bacteria</taxon>
        <taxon>Pseudomonadati</taxon>
        <taxon>Pseudomonadota</taxon>
        <taxon>Gammaproteobacteria</taxon>
        <taxon>Woeseiales</taxon>
        <taxon>Woeseiaceae</taxon>
        <taxon>Woeseia</taxon>
    </lineage>
</organism>
<keyword evidence="5" id="KW-0472">Membrane</keyword>
<dbReference type="InterPro" id="IPR036013">
    <property type="entry name" value="Band_7/SPFH_dom_sf"/>
</dbReference>
<comment type="similarity">
    <text evidence="2 6">Belongs to the band 7/mec-2 family. HflC subfamily.</text>
</comment>
<comment type="subcellular location">
    <subcellularLocation>
        <location evidence="1">Membrane</location>
        <topology evidence="1">Single-pass membrane protein</topology>
    </subcellularLocation>
</comment>
<evidence type="ECO:0000256" key="3">
    <source>
        <dbReference type="ARBA" id="ARBA00022692"/>
    </source>
</evidence>
<dbReference type="EMBL" id="CP016268">
    <property type="protein sequence ID" value="ANO51634.1"/>
    <property type="molecule type" value="Genomic_DNA"/>
</dbReference>
<evidence type="ECO:0000256" key="6">
    <source>
        <dbReference type="PIRNR" id="PIRNR005651"/>
    </source>
</evidence>
<dbReference type="SUPFAM" id="SSF117892">
    <property type="entry name" value="Band 7/SPFH domain"/>
    <property type="match status" value="1"/>
</dbReference>
<gene>
    <name evidence="8" type="ORF">BA177_10845</name>
</gene>
<dbReference type="Pfam" id="PF01145">
    <property type="entry name" value="Band_7"/>
    <property type="match status" value="1"/>
</dbReference>